<keyword evidence="4" id="KW-1185">Reference proteome</keyword>
<keyword evidence="2" id="KW-1133">Transmembrane helix</keyword>
<proteinExistence type="predicted"/>
<dbReference type="EMBL" id="GG663735">
    <property type="protein sequence ID" value="EEH60829.1"/>
    <property type="molecule type" value="Genomic_DNA"/>
</dbReference>
<dbReference type="OMA" id="DPMGAPD"/>
<accession>C1MHZ4</accession>
<feature type="compositionally biased region" description="Acidic residues" evidence="1">
    <location>
        <begin position="36"/>
        <end position="55"/>
    </location>
</feature>
<protein>
    <submittedName>
        <fullName evidence="3">Predicted protein</fullName>
    </submittedName>
</protein>
<keyword evidence="2" id="KW-0812">Transmembrane</keyword>
<gene>
    <name evidence="3" type="ORF">MICPUCDRAFT_50375</name>
</gene>
<name>C1MHZ4_MICPC</name>
<dbReference type="Proteomes" id="UP000001876">
    <property type="component" value="Unassembled WGS sequence"/>
</dbReference>
<dbReference type="RefSeq" id="XP_003055577.1">
    <property type="nucleotide sequence ID" value="XM_003055531.1"/>
</dbReference>
<evidence type="ECO:0000256" key="1">
    <source>
        <dbReference type="SAM" id="MobiDB-lite"/>
    </source>
</evidence>
<dbReference type="GeneID" id="9681003"/>
<feature type="region of interest" description="Disordered" evidence="1">
    <location>
        <begin position="1"/>
        <end position="76"/>
    </location>
</feature>
<feature type="transmembrane region" description="Helical" evidence="2">
    <location>
        <begin position="76"/>
        <end position="99"/>
    </location>
</feature>
<evidence type="ECO:0000256" key="2">
    <source>
        <dbReference type="SAM" id="Phobius"/>
    </source>
</evidence>
<evidence type="ECO:0000313" key="3">
    <source>
        <dbReference type="EMBL" id="EEH60829.1"/>
    </source>
</evidence>
<sequence length="133" mass="14387">MAERDESYRGRGSAPESPVGARESPRARDANVGSDNEGEFDDDEDRTFDSADFDERDGGFRDSDTDTDSEAAGGGAGVLGCVSYLWMLVAMGIFAYLIVTVQSQADVIKTMQRKVATMEQRLGLSPMMTASEL</sequence>
<dbReference type="AlphaFoldDB" id="C1MHZ4"/>
<organism evidence="4">
    <name type="scientific">Micromonas pusilla (strain CCMP1545)</name>
    <name type="common">Picoplanktonic green alga</name>
    <dbReference type="NCBI Taxonomy" id="564608"/>
    <lineage>
        <taxon>Eukaryota</taxon>
        <taxon>Viridiplantae</taxon>
        <taxon>Chlorophyta</taxon>
        <taxon>Mamiellophyceae</taxon>
        <taxon>Mamiellales</taxon>
        <taxon>Mamiellaceae</taxon>
        <taxon>Micromonas</taxon>
    </lineage>
</organism>
<keyword evidence="2" id="KW-0472">Membrane</keyword>
<dbReference type="KEGG" id="mpp:MICPUCDRAFT_50375"/>
<evidence type="ECO:0000313" key="4">
    <source>
        <dbReference type="Proteomes" id="UP000001876"/>
    </source>
</evidence>
<reference evidence="3 4" key="1">
    <citation type="journal article" date="2009" name="Science">
        <title>Green evolution and dynamic adaptations revealed by genomes of the marine picoeukaryotes Micromonas.</title>
        <authorList>
            <person name="Worden A.Z."/>
            <person name="Lee J.H."/>
            <person name="Mock T."/>
            <person name="Rouze P."/>
            <person name="Simmons M.P."/>
            <person name="Aerts A.L."/>
            <person name="Allen A.E."/>
            <person name="Cuvelier M.L."/>
            <person name="Derelle E."/>
            <person name="Everett M.V."/>
            <person name="Foulon E."/>
            <person name="Grimwood J."/>
            <person name="Gundlach H."/>
            <person name="Henrissat B."/>
            <person name="Napoli C."/>
            <person name="McDonald S.M."/>
            <person name="Parker M.S."/>
            <person name="Rombauts S."/>
            <person name="Salamov A."/>
            <person name="Von Dassow P."/>
            <person name="Badger J.H."/>
            <person name="Coutinho P.M."/>
            <person name="Demir E."/>
            <person name="Dubchak I."/>
            <person name="Gentemann C."/>
            <person name="Eikrem W."/>
            <person name="Gready J.E."/>
            <person name="John U."/>
            <person name="Lanier W."/>
            <person name="Lindquist E.A."/>
            <person name="Lucas S."/>
            <person name="Mayer K.F."/>
            <person name="Moreau H."/>
            <person name="Not F."/>
            <person name="Otillar R."/>
            <person name="Panaud O."/>
            <person name="Pangilinan J."/>
            <person name="Paulsen I."/>
            <person name="Piegu B."/>
            <person name="Poliakov A."/>
            <person name="Robbens S."/>
            <person name="Schmutz J."/>
            <person name="Toulza E."/>
            <person name="Wyss T."/>
            <person name="Zelensky A."/>
            <person name="Zhou K."/>
            <person name="Armbrust E.V."/>
            <person name="Bhattacharya D."/>
            <person name="Goodenough U.W."/>
            <person name="Van de Peer Y."/>
            <person name="Grigoriev I.V."/>
        </authorList>
    </citation>
    <scope>NUCLEOTIDE SEQUENCE [LARGE SCALE GENOMIC DNA]</scope>
    <source>
        <strain evidence="3 4">CCMP1545</strain>
    </source>
</reference>